<keyword evidence="1" id="KW-0418">Kinase</keyword>
<proteinExistence type="predicted"/>
<keyword evidence="1" id="KW-0808">Transferase</keyword>
<name>A0A392NIW9_9FABA</name>
<feature type="non-terminal residue" evidence="1">
    <location>
        <position position="54"/>
    </location>
</feature>
<dbReference type="AlphaFoldDB" id="A0A392NIW9"/>
<keyword evidence="1" id="KW-0675">Receptor</keyword>
<comment type="caution">
    <text evidence="1">The sequence shown here is derived from an EMBL/GenBank/DDBJ whole genome shotgun (WGS) entry which is preliminary data.</text>
</comment>
<gene>
    <name evidence="1" type="ORF">A2U01_0020393</name>
</gene>
<accession>A0A392NIW9</accession>
<sequence length="54" mass="6339">MPSFLYYTDLNDLNYHLKSLDFDNAEFQIRSDKALEIVYRINVGENQVPPSKDT</sequence>
<keyword evidence="2" id="KW-1185">Reference proteome</keyword>
<dbReference type="EMBL" id="LXQA010040140">
    <property type="protein sequence ID" value="MCH99381.1"/>
    <property type="molecule type" value="Genomic_DNA"/>
</dbReference>
<evidence type="ECO:0000313" key="2">
    <source>
        <dbReference type="Proteomes" id="UP000265520"/>
    </source>
</evidence>
<reference evidence="1 2" key="1">
    <citation type="journal article" date="2018" name="Front. Plant Sci.">
        <title>Red Clover (Trifolium pratense) and Zigzag Clover (T. medium) - A Picture of Genomic Similarities and Differences.</title>
        <authorList>
            <person name="Dluhosova J."/>
            <person name="Istvanek J."/>
            <person name="Nedelnik J."/>
            <person name="Repkova J."/>
        </authorList>
    </citation>
    <scope>NUCLEOTIDE SEQUENCE [LARGE SCALE GENOMIC DNA]</scope>
    <source>
        <strain evidence="2">cv. 10/8</strain>
        <tissue evidence="1">Leaf</tissue>
    </source>
</reference>
<organism evidence="1 2">
    <name type="scientific">Trifolium medium</name>
    <dbReference type="NCBI Taxonomy" id="97028"/>
    <lineage>
        <taxon>Eukaryota</taxon>
        <taxon>Viridiplantae</taxon>
        <taxon>Streptophyta</taxon>
        <taxon>Embryophyta</taxon>
        <taxon>Tracheophyta</taxon>
        <taxon>Spermatophyta</taxon>
        <taxon>Magnoliopsida</taxon>
        <taxon>eudicotyledons</taxon>
        <taxon>Gunneridae</taxon>
        <taxon>Pentapetalae</taxon>
        <taxon>rosids</taxon>
        <taxon>fabids</taxon>
        <taxon>Fabales</taxon>
        <taxon>Fabaceae</taxon>
        <taxon>Papilionoideae</taxon>
        <taxon>50 kb inversion clade</taxon>
        <taxon>NPAAA clade</taxon>
        <taxon>Hologalegina</taxon>
        <taxon>IRL clade</taxon>
        <taxon>Trifolieae</taxon>
        <taxon>Trifolium</taxon>
    </lineage>
</organism>
<dbReference type="Proteomes" id="UP000265520">
    <property type="component" value="Unassembled WGS sequence"/>
</dbReference>
<dbReference type="GO" id="GO:0016301">
    <property type="term" value="F:kinase activity"/>
    <property type="evidence" value="ECO:0007669"/>
    <property type="project" value="UniProtKB-KW"/>
</dbReference>
<evidence type="ECO:0000313" key="1">
    <source>
        <dbReference type="EMBL" id="MCH99381.1"/>
    </source>
</evidence>
<protein>
    <submittedName>
        <fullName evidence="1">Feronia receptor-like kinase</fullName>
    </submittedName>
</protein>